<sequence>MSAETVKARELTVINSLRMEEMFTSDVQWVQRKVFVGREGEFYLFSIMLDKHVLLDQLAVLVISDITRRMMLQLREILQKAGPALRVLDFPLLSCDLGLLPPLDMSWNTSLRALTISHSLMVGNPFLISLYIRQCLETLLIPANHRRIMSLKMFKLKVLMGSDQCIDVIDLGPIDALLCHSAPALRKLVIVLHVPDWSPDRMAREQTMIWRMMPLCAAKRDVLLQLRVIARK</sequence>
<evidence type="ECO:0000313" key="2">
    <source>
        <dbReference type="Proteomes" id="UP000219338"/>
    </source>
</evidence>
<name>A0A284S9M1_ARMOS</name>
<protein>
    <submittedName>
        <fullName evidence="1">Uncharacterized protein</fullName>
    </submittedName>
</protein>
<accession>A0A284S9M1</accession>
<organism evidence="1 2">
    <name type="scientific">Armillaria ostoyae</name>
    <name type="common">Armillaria root rot fungus</name>
    <dbReference type="NCBI Taxonomy" id="47428"/>
    <lineage>
        <taxon>Eukaryota</taxon>
        <taxon>Fungi</taxon>
        <taxon>Dikarya</taxon>
        <taxon>Basidiomycota</taxon>
        <taxon>Agaricomycotina</taxon>
        <taxon>Agaricomycetes</taxon>
        <taxon>Agaricomycetidae</taxon>
        <taxon>Agaricales</taxon>
        <taxon>Marasmiineae</taxon>
        <taxon>Physalacriaceae</taxon>
        <taxon>Armillaria</taxon>
    </lineage>
</organism>
<evidence type="ECO:0000313" key="1">
    <source>
        <dbReference type="EMBL" id="SJL17713.1"/>
    </source>
</evidence>
<reference evidence="2" key="1">
    <citation type="journal article" date="2017" name="Nat. Ecol. Evol.">
        <title>Genome expansion and lineage-specific genetic innovations in the forest pathogenic fungi Armillaria.</title>
        <authorList>
            <person name="Sipos G."/>
            <person name="Prasanna A.N."/>
            <person name="Walter M.C."/>
            <person name="O'Connor E."/>
            <person name="Balint B."/>
            <person name="Krizsan K."/>
            <person name="Kiss B."/>
            <person name="Hess J."/>
            <person name="Varga T."/>
            <person name="Slot J."/>
            <person name="Riley R."/>
            <person name="Boka B."/>
            <person name="Rigling D."/>
            <person name="Barry K."/>
            <person name="Lee J."/>
            <person name="Mihaltcheva S."/>
            <person name="LaButti K."/>
            <person name="Lipzen A."/>
            <person name="Waldron R."/>
            <person name="Moloney N.M."/>
            <person name="Sperisen C."/>
            <person name="Kredics L."/>
            <person name="Vagvoelgyi C."/>
            <person name="Patrignani A."/>
            <person name="Fitzpatrick D."/>
            <person name="Nagy I."/>
            <person name="Doyle S."/>
            <person name="Anderson J.B."/>
            <person name="Grigoriev I.V."/>
            <person name="Gueldener U."/>
            <person name="Muensterkoetter M."/>
            <person name="Nagy L.G."/>
        </authorList>
    </citation>
    <scope>NUCLEOTIDE SEQUENCE [LARGE SCALE GENOMIC DNA]</scope>
    <source>
        <strain evidence="2">C18/9</strain>
    </source>
</reference>
<dbReference type="AlphaFoldDB" id="A0A284S9M1"/>
<dbReference type="OrthoDB" id="3041968at2759"/>
<gene>
    <name evidence="1" type="ORF">ARMOST_21273</name>
</gene>
<keyword evidence="2" id="KW-1185">Reference proteome</keyword>
<dbReference type="Proteomes" id="UP000219338">
    <property type="component" value="Unassembled WGS sequence"/>
</dbReference>
<proteinExistence type="predicted"/>
<dbReference type="EMBL" id="FUEG01000047">
    <property type="protein sequence ID" value="SJL17713.1"/>
    <property type="molecule type" value="Genomic_DNA"/>
</dbReference>